<feature type="domain" description="Major facilitator superfamily (MFS) profile" evidence="8">
    <location>
        <begin position="26"/>
        <end position="426"/>
    </location>
</feature>
<dbReference type="PANTHER" id="PTHR43124">
    <property type="entry name" value="PURINE EFFLUX PUMP PBUE"/>
    <property type="match status" value="1"/>
</dbReference>
<evidence type="ECO:0000313" key="9">
    <source>
        <dbReference type="EMBL" id="MBB3871027.1"/>
    </source>
</evidence>
<dbReference type="Gene3D" id="1.20.1250.20">
    <property type="entry name" value="MFS general substrate transporter like domains"/>
    <property type="match status" value="2"/>
</dbReference>
<dbReference type="AlphaFoldDB" id="A0A7W6A3G2"/>
<dbReference type="RefSeq" id="WP_183195284.1">
    <property type="nucleotide sequence ID" value="NZ_JACIDA010000001.1"/>
</dbReference>
<evidence type="ECO:0000256" key="5">
    <source>
        <dbReference type="ARBA" id="ARBA00023136"/>
    </source>
</evidence>
<evidence type="ECO:0000256" key="6">
    <source>
        <dbReference type="SAM" id="MobiDB-lite"/>
    </source>
</evidence>
<feature type="transmembrane region" description="Helical" evidence="7">
    <location>
        <begin position="333"/>
        <end position="356"/>
    </location>
</feature>
<evidence type="ECO:0000256" key="4">
    <source>
        <dbReference type="ARBA" id="ARBA00022989"/>
    </source>
</evidence>
<accession>A0A7W6A3G2</accession>
<dbReference type="Pfam" id="PF07690">
    <property type="entry name" value="MFS_1"/>
    <property type="match status" value="1"/>
</dbReference>
<feature type="region of interest" description="Disordered" evidence="6">
    <location>
        <begin position="439"/>
        <end position="459"/>
    </location>
</feature>
<sequence>MSFGSGAVLRPGQSALAASSKVGLGTVLLLASVQFAAFVDRAVPSVVAGALKGEFDLTDRQIGALQGPAFALTYAAAMLAAGHWGRRIEPFRLMALCVAVWTVGGVAFALASSYEALMAARMVLGVGQAAFAPAALMILGASSVGMGRARAVSMFTSGSAAGRSGSFFLVGAILLLVGGQTVAGLSPWRSASLIPILLNLGLILGLLWKARGRRMVSAEPTRGLRTAVSWLAGDGRAVFGLMGASAGCVLSIQAAGAWMPSILARAHELSSGHAAIAIGGVVLVAAPAGHLTAGWLLGLERMKASGPAPVMASALAVSVLAAFGLMTTTWLPMTLACLGLLVASSGMAAASALIGLQPLTPDPIRGGVNAIFLASVSVVGVGLGPWVTGVVSDRNIDTRFGLATSLACVVMVVAAVVIPLALWQGRRWISGPKAPCFGSEPPRASAACNSPIRRNTSKR</sequence>
<feature type="transmembrane region" description="Helical" evidence="7">
    <location>
        <begin position="191"/>
        <end position="208"/>
    </location>
</feature>
<evidence type="ECO:0000256" key="2">
    <source>
        <dbReference type="ARBA" id="ARBA00022475"/>
    </source>
</evidence>
<comment type="caution">
    <text evidence="9">The sequence shown here is derived from an EMBL/GenBank/DDBJ whole genome shotgun (WGS) entry which is preliminary data.</text>
</comment>
<reference evidence="9 10" key="1">
    <citation type="submission" date="2020-08" db="EMBL/GenBank/DDBJ databases">
        <title>Genomic Encyclopedia of Type Strains, Phase IV (KMG-IV): sequencing the most valuable type-strain genomes for metagenomic binning, comparative biology and taxonomic classification.</title>
        <authorList>
            <person name="Goeker M."/>
        </authorList>
    </citation>
    <scope>NUCLEOTIDE SEQUENCE [LARGE SCALE GENOMIC DNA]</scope>
    <source>
        <strain evidence="9 10">DSM 14878</strain>
    </source>
</reference>
<keyword evidence="4 7" id="KW-1133">Transmembrane helix</keyword>
<keyword evidence="5 7" id="KW-0472">Membrane</keyword>
<evidence type="ECO:0000259" key="8">
    <source>
        <dbReference type="PROSITE" id="PS50850"/>
    </source>
</evidence>
<proteinExistence type="predicted"/>
<feature type="transmembrane region" description="Helical" evidence="7">
    <location>
        <begin position="126"/>
        <end position="146"/>
    </location>
</feature>
<dbReference type="GO" id="GO:0022857">
    <property type="term" value="F:transmembrane transporter activity"/>
    <property type="evidence" value="ECO:0007669"/>
    <property type="project" value="InterPro"/>
</dbReference>
<feature type="transmembrane region" description="Helical" evidence="7">
    <location>
        <begin position="274"/>
        <end position="297"/>
    </location>
</feature>
<dbReference type="InterPro" id="IPR036259">
    <property type="entry name" value="MFS_trans_sf"/>
</dbReference>
<keyword evidence="3 7" id="KW-0812">Transmembrane</keyword>
<gene>
    <name evidence="9" type="ORF">GGR11_000541</name>
</gene>
<dbReference type="SUPFAM" id="SSF103473">
    <property type="entry name" value="MFS general substrate transporter"/>
    <property type="match status" value="1"/>
</dbReference>
<protein>
    <submittedName>
        <fullName evidence="9">MFS family permease</fullName>
    </submittedName>
</protein>
<dbReference type="PROSITE" id="PS50850">
    <property type="entry name" value="MFS"/>
    <property type="match status" value="1"/>
</dbReference>
<keyword evidence="2" id="KW-1003">Cell membrane</keyword>
<evidence type="ECO:0000313" key="10">
    <source>
        <dbReference type="Proteomes" id="UP000532936"/>
    </source>
</evidence>
<feature type="transmembrane region" description="Helical" evidence="7">
    <location>
        <begin position="167"/>
        <end position="185"/>
    </location>
</feature>
<comment type="subcellular location">
    <subcellularLocation>
        <location evidence="1">Cell membrane</location>
        <topology evidence="1">Multi-pass membrane protein</topology>
    </subcellularLocation>
</comment>
<feature type="transmembrane region" description="Helical" evidence="7">
    <location>
        <begin position="93"/>
        <end position="114"/>
    </location>
</feature>
<organism evidence="9 10">
    <name type="scientific">Brevundimonas mediterranea</name>
    <dbReference type="NCBI Taxonomy" id="74329"/>
    <lineage>
        <taxon>Bacteria</taxon>
        <taxon>Pseudomonadati</taxon>
        <taxon>Pseudomonadota</taxon>
        <taxon>Alphaproteobacteria</taxon>
        <taxon>Caulobacterales</taxon>
        <taxon>Caulobacteraceae</taxon>
        <taxon>Brevundimonas</taxon>
    </lineage>
</organism>
<feature type="transmembrane region" description="Helical" evidence="7">
    <location>
        <begin position="368"/>
        <end position="388"/>
    </location>
</feature>
<evidence type="ECO:0000256" key="1">
    <source>
        <dbReference type="ARBA" id="ARBA00004651"/>
    </source>
</evidence>
<dbReference type="Proteomes" id="UP000532936">
    <property type="component" value="Unassembled WGS sequence"/>
</dbReference>
<evidence type="ECO:0000256" key="7">
    <source>
        <dbReference type="SAM" id="Phobius"/>
    </source>
</evidence>
<dbReference type="InterPro" id="IPR020846">
    <property type="entry name" value="MFS_dom"/>
</dbReference>
<feature type="transmembrane region" description="Helical" evidence="7">
    <location>
        <begin position="400"/>
        <end position="423"/>
    </location>
</feature>
<dbReference type="EMBL" id="JACIDA010000001">
    <property type="protein sequence ID" value="MBB3871027.1"/>
    <property type="molecule type" value="Genomic_DNA"/>
</dbReference>
<name>A0A7W6A3G2_9CAUL</name>
<dbReference type="PANTHER" id="PTHR43124:SF3">
    <property type="entry name" value="CHLORAMPHENICOL EFFLUX PUMP RV0191"/>
    <property type="match status" value="1"/>
</dbReference>
<evidence type="ECO:0000256" key="3">
    <source>
        <dbReference type="ARBA" id="ARBA00022692"/>
    </source>
</evidence>
<feature type="transmembrane region" description="Helical" evidence="7">
    <location>
        <begin position="228"/>
        <end position="254"/>
    </location>
</feature>
<feature type="transmembrane region" description="Helical" evidence="7">
    <location>
        <begin position="309"/>
        <end position="327"/>
    </location>
</feature>
<dbReference type="GO" id="GO:0005886">
    <property type="term" value="C:plasma membrane"/>
    <property type="evidence" value="ECO:0007669"/>
    <property type="project" value="UniProtKB-SubCell"/>
</dbReference>
<feature type="transmembrane region" description="Helical" evidence="7">
    <location>
        <begin position="62"/>
        <end position="81"/>
    </location>
</feature>
<dbReference type="InterPro" id="IPR011701">
    <property type="entry name" value="MFS"/>
</dbReference>
<dbReference type="InterPro" id="IPR050189">
    <property type="entry name" value="MFS_Efflux_Transporters"/>
</dbReference>